<dbReference type="Proteomes" id="UP000326198">
    <property type="component" value="Unassembled WGS sequence"/>
</dbReference>
<gene>
    <name evidence="2" type="ORF">BDV26DRAFT_264607</name>
</gene>
<evidence type="ECO:0000256" key="1">
    <source>
        <dbReference type="SAM" id="SignalP"/>
    </source>
</evidence>
<keyword evidence="1" id="KW-0732">Signal</keyword>
<accession>A0A5N7B438</accession>
<protein>
    <submittedName>
        <fullName evidence="2">Uncharacterized protein</fullName>
    </submittedName>
</protein>
<organism evidence="2 3">
    <name type="scientific">Aspergillus bertholletiae</name>
    <dbReference type="NCBI Taxonomy" id="1226010"/>
    <lineage>
        <taxon>Eukaryota</taxon>
        <taxon>Fungi</taxon>
        <taxon>Dikarya</taxon>
        <taxon>Ascomycota</taxon>
        <taxon>Pezizomycotina</taxon>
        <taxon>Eurotiomycetes</taxon>
        <taxon>Eurotiomycetidae</taxon>
        <taxon>Eurotiales</taxon>
        <taxon>Aspergillaceae</taxon>
        <taxon>Aspergillus</taxon>
        <taxon>Aspergillus subgen. Circumdati</taxon>
    </lineage>
</organism>
<name>A0A5N7B438_9EURO</name>
<feature type="signal peptide" evidence="1">
    <location>
        <begin position="1"/>
        <end position="16"/>
    </location>
</feature>
<keyword evidence="3" id="KW-1185">Reference proteome</keyword>
<proteinExistence type="predicted"/>
<sequence>MKVITIICLWLIPIHCYPSGMDWDSVVRYHQQVLQGDADRGFWLERAIHPNSRSCPPSSVFGNQGTICSLYVPSIAPLPCKARG</sequence>
<evidence type="ECO:0000313" key="2">
    <source>
        <dbReference type="EMBL" id="KAE8376872.1"/>
    </source>
</evidence>
<reference evidence="2 3" key="1">
    <citation type="submission" date="2019-04" db="EMBL/GenBank/DDBJ databases">
        <title>Friends and foes A comparative genomics studyof 23 Aspergillus species from section Flavi.</title>
        <authorList>
            <consortium name="DOE Joint Genome Institute"/>
            <person name="Kjaerbolling I."/>
            <person name="Vesth T."/>
            <person name="Frisvad J.C."/>
            <person name="Nybo J.L."/>
            <person name="Theobald S."/>
            <person name="Kildgaard S."/>
            <person name="Isbrandt T."/>
            <person name="Kuo A."/>
            <person name="Sato A."/>
            <person name="Lyhne E.K."/>
            <person name="Kogle M.E."/>
            <person name="Wiebenga A."/>
            <person name="Kun R.S."/>
            <person name="Lubbers R.J."/>
            <person name="Makela M.R."/>
            <person name="Barry K."/>
            <person name="Chovatia M."/>
            <person name="Clum A."/>
            <person name="Daum C."/>
            <person name="Haridas S."/>
            <person name="He G."/>
            <person name="LaButti K."/>
            <person name="Lipzen A."/>
            <person name="Mondo S."/>
            <person name="Riley R."/>
            <person name="Salamov A."/>
            <person name="Simmons B.A."/>
            <person name="Magnuson J.K."/>
            <person name="Henrissat B."/>
            <person name="Mortensen U.H."/>
            <person name="Larsen T.O."/>
            <person name="Devries R.P."/>
            <person name="Grigoriev I.V."/>
            <person name="Machida M."/>
            <person name="Baker S.E."/>
            <person name="Andersen M.R."/>
        </authorList>
    </citation>
    <scope>NUCLEOTIDE SEQUENCE [LARGE SCALE GENOMIC DNA]</scope>
    <source>
        <strain evidence="2 3">IBT 29228</strain>
    </source>
</reference>
<feature type="chain" id="PRO_5024925072" evidence="1">
    <location>
        <begin position="17"/>
        <end position="84"/>
    </location>
</feature>
<dbReference type="OrthoDB" id="407298at2759"/>
<dbReference type="AlphaFoldDB" id="A0A5N7B438"/>
<evidence type="ECO:0000313" key="3">
    <source>
        <dbReference type="Proteomes" id="UP000326198"/>
    </source>
</evidence>
<dbReference type="EMBL" id="ML736232">
    <property type="protein sequence ID" value="KAE8376872.1"/>
    <property type="molecule type" value="Genomic_DNA"/>
</dbReference>